<dbReference type="Pfam" id="PF05773">
    <property type="entry name" value="RWD"/>
    <property type="match status" value="1"/>
</dbReference>
<keyword evidence="10" id="KW-1185">Reference proteome</keyword>
<dbReference type="Pfam" id="PF01205">
    <property type="entry name" value="Impact_N"/>
    <property type="match status" value="1"/>
</dbReference>
<evidence type="ECO:0000259" key="7">
    <source>
        <dbReference type="Pfam" id="PF01205"/>
    </source>
</evidence>
<evidence type="ECO:0000313" key="9">
    <source>
        <dbReference type="EMBL" id="CAL5228771.1"/>
    </source>
</evidence>
<dbReference type="Proteomes" id="UP001497392">
    <property type="component" value="Unassembled WGS sequence"/>
</dbReference>
<name>A0ABP1G958_9CHLO</name>
<protein>
    <submittedName>
        <fullName evidence="9">G11960 protein</fullName>
    </submittedName>
</protein>
<dbReference type="InterPro" id="IPR006575">
    <property type="entry name" value="RWD_dom"/>
</dbReference>
<evidence type="ECO:0000256" key="3">
    <source>
        <dbReference type="ARBA" id="ARBA00022490"/>
    </source>
</evidence>
<dbReference type="InterPro" id="IPR036956">
    <property type="entry name" value="Impact_N_sf"/>
</dbReference>
<evidence type="ECO:0000256" key="6">
    <source>
        <dbReference type="ARBA" id="ARBA00023016"/>
    </source>
</evidence>
<dbReference type="InterPro" id="IPR016135">
    <property type="entry name" value="UBQ-conjugating_enzyme/RWD"/>
</dbReference>
<gene>
    <name evidence="9" type="primary">g11960</name>
    <name evidence="9" type="ORF">VP750_LOCUS10677</name>
</gene>
<dbReference type="SUPFAM" id="SSF54211">
    <property type="entry name" value="Ribosomal protein S5 domain 2-like"/>
    <property type="match status" value="1"/>
</dbReference>
<comment type="similarity">
    <text evidence="2">Belongs to the IMPACT family.</text>
</comment>
<dbReference type="PANTHER" id="PTHR16301">
    <property type="entry name" value="IMPACT-RELATED"/>
    <property type="match status" value="1"/>
</dbReference>
<dbReference type="EMBL" id="CAXHTA020000019">
    <property type="protein sequence ID" value="CAL5228771.1"/>
    <property type="molecule type" value="Genomic_DNA"/>
</dbReference>
<evidence type="ECO:0000256" key="1">
    <source>
        <dbReference type="ARBA" id="ARBA00004496"/>
    </source>
</evidence>
<feature type="domain" description="RWD" evidence="8">
    <location>
        <begin position="16"/>
        <end position="77"/>
    </location>
</feature>
<evidence type="ECO:0000256" key="4">
    <source>
        <dbReference type="ARBA" id="ARBA00022491"/>
    </source>
</evidence>
<evidence type="ECO:0000256" key="2">
    <source>
        <dbReference type="ARBA" id="ARBA00007665"/>
    </source>
</evidence>
<comment type="subcellular location">
    <subcellularLocation>
        <location evidence="1">Cytoplasm</location>
    </subcellularLocation>
</comment>
<evidence type="ECO:0000256" key="5">
    <source>
        <dbReference type="ARBA" id="ARBA00022845"/>
    </source>
</evidence>
<accession>A0ABP1G958</accession>
<proteinExistence type="inferred from homology"/>
<feature type="domain" description="Impact N-terminal" evidence="7">
    <location>
        <begin position="136"/>
        <end position="243"/>
    </location>
</feature>
<dbReference type="InterPro" id="IPR023582">
    <property type="entry name" value="Impact"/>
</dbReference>
<dbReference type="Gene3D" id="3.10.110.10">
    <property type="entry name" value="Ubiquitin Conjugating Enzyme"/>
    <property type="match status" value="1"/>
</dbReference>
<keyword evidence="4" id="KW-0678">Repressor</keyword>
<evidence type="ECO:0000259" key="8">
    <source>
        <dbReference type="Pfam" id="PF05773"/>
    </source>
</evidence>
<keyword evidence="3" id="KW-0963">Cytoplasm</keyword>
<dbReference type="InterPro" id="IPR020568">
    <property type="entry name" value="Ribosomal_Su5_D2-typ_SF"/>
</dbReference>
<comment type="caution">
    <text evidence="9">The sequence shown here is derived from an EMBL/GenBank/DDBJ whole genome shotgun (WGS) entry which is preliminary data.</text>
</comment>
<organism evidence="9 10">
    <name type="scientific">Coccomyxa viridis</name>
    <dbReference type="NCBI Taxonomy" id="1274662"/>
    <lineage>
        <taxon>Eukaryota</taxon>
        <taxon>Viridiplantae</taxon>
        <taxon>Chlorophyta</taxon>
        <taxon>core chlorophytes</taxon>
        <taxon>Trebouxiophyceae</taxon>
        <taxon>Trebouxiophyceae incertae sedis</taxon>
        <taxon>Coccomyxaceae</taxon>
        <taxon>Coccomyxa</taxon>
    </lineage>
</organism>
<dbReference type="PANTHER" id="PTHR16301:SF25">
    <property type="entry name" value="PROTEIN IMPACT"/>
    <property type="match status" value="1"/>
</dbReference>
<sequence length="260" mass="28625">MENQRAEVCIPSANASNKVTVGIHLPEDYPSASAPVVEIRGAGMSAEVQAEAIRHLHELFQPGNVVLYEFLAWLQEQEQFCEVEEPVEEQTEPALPQQPTEHLELDECQSREAEASGAELAQIWSIIRSGPPFTEKKSVFQAHLAPVSTMEDVERVMATLLTNGKIQRATHNIMAYRIAVPAKGTYLQDYDDDGESAAGGRLLKLLTLVGAENIVVVVSRWYGGVLLGPARFTHINNAARQLLDECGYVSSKQTKSSKKK</sequence>
<keyword evidence="6" id="KW-0346">Stress response</keyword>
<dbReference type="InterPro" id="IPR001498">
    <property type="entry name" value="Impact_N"/>
</dbReference>
<dbReference type="Gene3D" id="3.30.230.30">
    <property type="entry name" value="Impact, N-terminal domain"/>
    <property type="match status" value="1"/>
</dbReference>
<reference evidence="9 10" key="1">
    <citation type="submission" date="2024-06" db="EMBL/GenBank/DDBJ databases">
        <authorList>
            <person name="Kraege A."/>
            <person name="Thomma B."/>
        </authorList>
    </citation>
    <scope>NUCLEOTIDE SEQUENCE [LARGE SCALE GENOMIC DNA]</scope>
</reference>
<evidence type="ECO:0000313" key="10">
    <source>
        <dbReference type="Proteomes" id="UP001497392"/>
    </source>
</evidence>
<dbReference type="SUPFAM" id="SSF54495">
    <property type="entry name" value="UBC-like"/>
    <property type="match status" value="1"/>
</dbReference>
<keyword evidence="5" id="KW-0810">Translation regulation</keyword>